<dbReference type="InterPro" id="IPR000792">
    <property type="entry name" value="Tscrpt_reg_LuxR_C"/>
</dbReference>
<dbReference type="SMART" id="SM00448">
    <property type="entry name" value="REC"/>
    <property type="match status" value="1"/>
</dbReference>
<dbReference type="Pfam" id="PF00072">
    <property type="entry name" value="Response_reg"/>
    <property type="match status" value="1"/>
</dbReference>
<evidence type="ECO:0000256" key="4">
    <source>
        <dbReference type="ARBA" id="ARBA00023163"/>
    </source>
</evidence>
<dbReference type="CDD" id="cd06170">
    <property type="entry name" value="LuxR_C_like"/>
    <property type="match status" value="1"/>
</dbReference>
<feature type="modified residue" description="4-aspartylphosphate" evidence="5">
    <location>
        <position position="58"/>
    </location>
</feature>
<keyword evidence="4" id="KW-0804">Transcription</keyword>
<name>A0A327KD35_9BRAD</name>
<evidence type="ECO:0000259" key="7">
    <source>
        <dbReference type="PROSITE" id="PS50043"/>
    </source>
</evidence>
<dbReference type="SMART" id="SM00421">
    <property type="entry name" value="HTH_LUXR"/>
    <property type="match status" value="1"/>
</dbReference>
<dbReference type="InterPro" id="IPR011006">
    <property type="entry name" value="CheY-like_superfamily"/>
</dbReference>
<evidence type="ECO:0000256" key="5">
    <source>
        <dbReference type="PROSITE-ProRule" id="PRU00169"/>
    </source>
</evidence>
<proteinExistence type="predicted"/>
<dbReference type="PROSITE" id="PS50043">
    <property type="entry name" value="HTH_LUXR_2"/>
    <property type="match status" value="1"/>
</dbReference>
<protein>
    <submittedName>
        <fullName evidence="9">DNA-binding response regulator</fullName>
    </submittedName>
</protein>
<evidence type="ECO:0000256" key="6">
    <source>
        <dbReference type="SAM" id="MobiDB-lite"/>
    </source>
</evidence>
<dbReference type="PANTHER" id="PTHR43214">
    <property type="entry name" value="TWO-COMPONENT RESPONSE REGULATOR"/>
    <property type="match status" value="1"/>
</dbReference>
<dbReference type="CDD" id="cd17535">
    <property type="entry name" value="REC_NarL-like"/>
    <property type="match status" value="1"/>
</dbReference>
<feature type="domain" description="Response regulatory" evidence="8">
    <location>
        <begin position="7"/>
        <end position="123"/>
    </location>
</feature>
<dbReference type="OrthoDB" id="9814495at2"/>
<feature type="region of interest" description="Disordered" evidence="6">
    <location>
        <begin position="138"/>
        <end position="157"/>
    </location>
</feature>
<dbReference type="InterPro" id="IPR058245">
    <property type="entry name" value="NreC/VraR/RcsB-like_REC"/>
</dbReference>
<evidence type="ECO:0000256" key="1">
    <source>
        <dbReference type="ARBA" id="ARBA00022553"/>
    </source>
</evidence>
<reference evidence="9 10" key="1">
    <citation type="submission" date="2017-07" db="EMBL/GenBank/DDBJ databases">
        <title>Draft Genome Sequences of Select Purple Nonsulfur Bacteria.</title>
        <authorList>
            <person name="Lasarre B."/>
            <person name="Mckinlay J.B."/>
        </authorList>
    </citation>
    <scope>NUCLEOTIDE SEQUENCE [LARGE SCALE GENOMIC DNA]</scope>
    <source>
        <strain evidence="9 10">DSM 11907</strain>
    </source>
</reference>
<feature type="domain" description="HTH luxR-type" evidence="7">
    <location>
        <begin position="152"/>
        <end position="217"/>
    </location>
</feature>
<keyword evidence="2" id="KW-0805">Transcription regulation</keyword>
<dbReference type="PANTHER" id="PTHR43214:SF41">
    <property type="entry name" value="NITRATE_NITRITE RESPONSE REGULATOR PROTEIN NARP"/>
    <property type="match status" value="1"/>
</dbReference>
<dbReference type="InterPro" id="IPR016032">
    <property type="entry name" value="Sig_transdc_resp-reg_C-effctor"/>
</dbReference>
<dbReference type="PROSITE" id="PS00622">
    <property type="entry name" value="HTH_LUXR_1"/>
    <property type="match status" value="1"/>
</dbReference>
<dbReference type="GO" id="GO:0003677">
    <property type="term" value="F:DNA binding"/>
    <property type="evidence" value="ECO:0007669"/>
    <property type="project" value="UniProtKB-KW"/>
</dbReference>
<dbReference type="PRINTS" id="PR00038">
    <property type="entry name" value="HTHLUXR"/>
</dbReference>
<dbReference type="Gene3D" id="3.40.50.2300">
    <property type="match status" value="1"/>
</dbReference>
<feature type="compositionally biased region" description="Pro residues" evidence="6">
    <location>
        <begin position="145"/>
        <end position="154"/>
    </location>
</feature>
<dbReference type="SUPFAM" id="SSF46894">
    <property type="entry name" value="C-terminal effector domain of the bipartite response regulators"/>
    <property type="match status" value="1"/>
</dbReference>
<keyword evidence="3 9" id="KW-0238">DNA-binding</keyword>
<dbReference type="EMBL" id="NPEU01000210">
    <property type="protein sequence ID" value="RAI36680.1"/>
    <property type="molecule type" value="Genomic_DNA"/>
</dbReference>
<sequence length="222" mass="23756">MSASTLRILLADDHPVVLAGIKALLVEDPGLEIVGEARNGRAALAMAVERTPDIAVIDLSMPGLNGIELARNIRALRPSCKVVALTVHEDGAYLRQWLEVGGVGYVLKRSASEELMRAIAAVAAGGVYVDPALRARVTGQGTPKPASPASPPGLPDADLSEREIRVLRLTAAGYSNKTIADKLQIAVKTVETYKTRAMAKLGFHTRVEIVRYALGRNWLSED</sequence>
<evidence type="ECO:0000313" key="9">
    <source>
        <dbReference type="EMBL" id="RAI36680.1"/>
    </source>
</evidence>
<comment type="caution">
    <text evidence="9">The sequence shown here is derived from an EMBL/GenBank/DDBJ whole genome shotgun (WGS) entry which is preliminary data.</text>
</comment>
<dbReference type="InterPro" id="IPR039420">
    <property type="entry name" value="WalR-like"/>
</dbReference>
<accession>A0A327KD35</accession>
<dbReference type="Proteomes" id="UP000248863">
    <property type="component" value="Unassembled WGS sequence"/>
</dbReference>
<dbReference type="GO" id="GO:0006355">
    <property type="term" value="P:regulation of DNA-templated transcription"/>
    <property type="evidence" value="ECO:0007669"/>
    <property type="project" value="InterPro"/>
</dbReference>
<dbReference type="RefSeq" id="WP_111358376.1">
    <property type="nucleotide sequence ID" value="NZ_NHSK01000075.1"/>
</dbReference>
<gene>
    <name evidence="9" type="ORF">CH338_17290</name>
</gene>
<evidence type="ECO:0000313" key="10">
    <source>
        <dbReference type="Proteomes" id="UP000248863"/>
    </source>
</evidence>
<dbReference type="PROSITE" id="PS50110">
    <property type="entry name" value="RESPONSE_REGULATORY"/>
    <property type="match status" value="1"/>
</dbReference>
<dbReference type="SUPFAM" id="SSF52172">
    <property type="entry name" value="CheY-like"/>
    <property type="match status" value="1"/>
</dbReference>
<keyword evidence="10" id="KW-1185">Reference proteome</keyword>
<organism evidence="9 10">
    <name type="scientific">Rhodoplanes elegans</name>
    <dbReference type="NCBI Taxonomy" id="29408"/>
    <lineage>
        <taxon>Bacteria</taxon>
        <taxon>Pseudomonadati</taxon>
        <taxon>Pseudomonadota</taxon>
        <taxon>Alphaproteobacteria</taxon>
        <taxon>Hyphomicrobiales</taxon>
        <taxon>Nitrobacteraceae</taxon>
        <taxon>Rhodoplanes</taxon>
    </lineage>
</organism>
<keyword evidence="1 5" id="KW-0597">Phosphoprotein</keyword>
<evidence type="ECO:0000259" key="8">
    <source>
        <dbReference type="PROSITE" id="PS50110"/>
    </source>
</evidence>
<dbReference type="Pfam" id="PF00196">
    <property type="entry name" value="GerE"/>
    <property type="match status" value="1"/>
</dbReference>
<dbReference type="AlphaFoldDB" id="A0A327KD35"/>
<dbReference type="GO" id="GO:0000160">
    <property type="term" value="P:phosphorelay signal transduction system"/>
    <property type="evidence" value="ECO:0007669"/>
    <property type="project" value="InterPro"/>
</dbReference>
<dbReference type="InterPro" id="IPR001789">
    <property type="entry name" value="Sig_transdc_resp-reg_receiver"/>
</dbReference>
<evidence type="ECO:0000256" key="3">
    <source>
        <dbReference type="ARBA" id="ARBA00023125"/>
    </source>
</evidence>
<evidence type="ECO:0000256" key="2">
    <source>
        <dbReference type="ARBA" id="ARBA00023015"/>
    </source>
</evidence>